<keyword evidence="1" id="KW-0812">Transmembrane</keyword>
<reference evidence="2 3" key="1">
    <citation type="submission" date="2018-01" db="EMBL/GenBank/DDBJ databases">
        <title>Complete genome sequence of Salinigranum rubrum GX10T, an extremely halophilic archaeon isolated from a marine solar saltern.</title>
        <authorList>
            <person name="Han S."/>
        </authorList>
    </citation>
    <scope>NUCLEOTIDE SEQUENCE [LARGE SCALE GENOMIC DNA]</scope>
    <source>
        <strain evidence="2 3">GX10</strain>
    </source>
</reference>
<accession>A0A2I8VER3</accession>
<organism evidence="2 3">
    <name type="scientific">Salinigranum rubrum</name>
    <dbReference type="NCBI Taxonomy" id="755307"/>
    <lineage>
        <taxon>Archaea</taxon>
        <taxon>Methanobacteriati</taxon>
        <taxon>Methanobacteriota</taxon>
        <taxon>Stenosarchaea group</taxon>
        <taxon>Halobacteria</taxon>
        <taxon>Halobacteriales</taxon>
        <taxon>Haloferacaceae</taxon>
        <taxon>Salinigranum</taxon>
    </lineage>
</organism>
<sequence>MNGVGALYARAKVVTGVALPLLVLSVALVRVDPVLLAGAALALGTVFGVTYAYANYVEFEGPTETERER</sequence>
<dbReference type="EMBL" id="CP026309">
    <property type="protein sequence ID" value="AUV80418.1"/>
    <property type="molecule type" value="Genomic_DNA"/>
</dbReference>
<dbReference type="KEGG" id="srub:C2R22_01060"/>
<name>A0A2I8VER3_9EURY</name>
<feature type="transmembrane region" description="Helical" evidence="1">
    <location>
        <begin position="7"/>
        <end position="28"/>
    </location>
</feature>
<evidence type="ECO:0000313" key="2">
    <source>
        <dbReference type="EMBL" id="AUV80418.1"/>
    </source>
</evidence>
<gene>
    <name evidence="2" type="ORF">C2R22_01060</name>
</gene>
<evidence type="ECO:0000313" key="3">
    <source>
        <dbReference type="Proteomes" id="UP000236584"/>
    </source>
</evidence>
<keyword evidence="3" id="KW-1185">Reference proteome</keyword>
<dbReference type="AlphaFoldDB" id="A0A2I8VER3"/>
<feature type="transmembrane region" description="Helical" evidence="1">
    <location>
        <begin position="34"/>
        <end position="54"/>
    </location>
</feature>
<dbReference type="RefSeq" id="WP_103423926.1">
    <property type="nucleotide sequence ID" value="NZ_CP026309.1"/>
</dbReference>
<proteinExistence type="predicted"/>
<protein>
    <submittedName>
        <fullName evidence="2">Uncharacterized protein</fullName>
    </submittedName>
</protein>
<dbReference type="Proteomes" id="UP000236584">
    <property type="component" value="Chromosome"/>
</dbReference>
<dbReference type="GeneID" id="35590635"/>
<keyword evidence="1" id="KW-0472">Membrane</keyword>
<evidence type="ECO:0000256" key="1">
    <source>
        <dbReference type="SAM" id="Phobius"/>
    </source>
</evidence>
<keyword evidence="1" id="KW-1133">Transmembrane helix</keyword>